<dbReference type="SUPFAM" id="SSF53474">
    <property type="entry name" value="alpha/beta-Hydrolases"/>
    <property type="match status" value="1"/>
</dbReference>
<reference evidence="2" key="1">
    <citation type="journal article" date="2014" name="Int. J. Syst. Evol. Microbiol.">
        <title>Complete genome sequence of Corynebacterium casei LMG S-19264T (=DSM 44701T), isolated from a smear-ripened cheese.</title>
        <authorList>
            <consortium name="US DOE Joint Genome Institute (JGI-PGF)"/>
            <person name="Walter F."/>
            <person name="Albersmeier A."/>
            <person name="Kalinowski J."/>
            <person name="Ruckert C."/>
        </authorList>
    </citation>
    <scope>NUCLEOTIDE SEQUENCE</scope>
    <source>
        <strain evidence="2">KCTC 42650</strain>
    </source>
</reference>
<dbReference type="GO" id="GO:0016020">
    <property type="term" value="C:membrane"/>
    <property type="evidence" value="ECO:0007669"/>
    <property type="project" value="TreeGrafter"/>
</dbReference>
<dbReference type="PANTHER" id="PTHR43798:SF33">
    <property type="entry name" value="HYDROLASE, PUTATIVE (AFU_ORTHOLOGUE AFUA_2G14860)-RELATED"/>
    <property type="match status" value="1"/>
</dbReference>
<evidence type="ECO:0000313" key="2">
    <source>
        <dbReference type="EMBL" id="GHF36593.1"/>
    </source>
</evidence>
<accession>A0A8J3M7Q1</accession>
<proteinExistence type="predicted"/>
<dbReference type="Pfam" id="PF12697">
    <property type="entry name" value="Abhydrolase_6"/>
    <property type="match status" value="1"/>
</dbReference>
<comment type="caution">
    <text evidence="2">The sequence shown here is derived from an EMBL/GenBank/DDBJ whole genome shotgun (WGS) entry which is preliminary data.</text>
</comment>
<evidence type="ECO:0000313" key="3">
    <source>
        <dbReference type="Proteomes" id="UP000626220"/>
    </source>
</evidence>
<dbReference type="PANTHER" id="PTHR43798">
    <property type="entry name" value="MONOACYLGLYCEROL LIPASE"/>
    <property type="match status" value="1"/>
</dbReference>
<organism evidence="2 3">
    <name type="scientific">Seohaeicola zhoushanensis</name>
    <dbReference type="NCBI Taxonomy" id="1569283"/>
    <lineage>
        <taxon>Bacteria</taxon>
        <taxon>Pseudomonadati</taxon>
        <taxon>Pseudomonadota</taxon>
        <taxon>Alphaproteobacteria</taxon>
        <taxon>Rhodobacterales</taxon>
        <taxon>Roseobacteraceae</taxon>
        <taxon>Seohaeicola</taxon>
    </lineage>
</organism>
<dbReference type="GO" id="GO:0047372">
    <property type="term" value="F:monoacylglycerol lipase activity"/>
    <property type="evidence" value="ECO:0007669"/>
    <property type="project" value="TreeGrafter"/>
</dbReference>
<keyword evidence="3" id="KW-1185">Reference proteome</keyword>
<dbReference type="Proteomes" id="UP000626220">
    <property type="component" value="Unassembled WGS sequence"/>
</dbReference>
<sequence>MQFKTSDGLSLHVEDAGSGKVLLCLPGLTRNTRDFDFVAPHLGDYRVIRMDYRGRGQSERDPEFANYNVVREARDVVELLDHLGIGKACVLGTSRGGLVAMALAALFGDRLGGAVLNDVGPVIAPEGIAFIMTYVGKRPPYRTYDEAAAALERIYSRSFTGVSPEVWQRMARVQYDETPDGLDLRYDPKLRDALLAQAEAGPAPDLWPWFEALKGRPVGVIRGANSDLLSPATLAEMQARFPEMIVETVPGRGHVPFLDEPESLRVIRAVMERT</sequence>
<dbReference type="AlphaFoldDB" id="A0A8J3M7Q1"/>
<name>A0A8J3M7Q1_9RHOB</name>
<dbReference type="InterPro" id="IPR029058">
    <property type="entry name" value="AB_hydrolase_fold"/>
</dbReference>
<keyword evidence="2" id="KW-0378">Hydrolase</keyword>
<dbReference type="RefSeq" id="WP_189678504.1">
    <property type="nucleotide sequence ID" value="NZ_BNCJ01000001.1"/>
</dbReference>
<gene>
    <name evidence="2" type="ORF">GCM10017056_05550</name>
</gene>
<dbReference type="EMBL" id="BNCJ01000001">
    <property type="protein sequence ID" value="GHF36593.1"/>
    <property type="molecule type" value="Genomic_DNA"/>
</dbReference>
<dbReference type="InterPro" id="IPR050266">
    <property type="entry name" value="AB_hydrolase_sf"/>
</dbReference>
<dbReference type="InterPro" id="IPR000073">
    <property type="entry name" value="AB_hydrolase_1"/>
</dbReference>
<protein>
    <submittedName>
        <fullName evidence="2">Hydrolase</fullName>
    </submittedName>
</protein>
<reference evidence="2" key="2">
    <citation type="submission" date="2020-09" db="EMBL/GenBank/DDBJ databases">
        <authorList>
            <person name="Sun Q."/>
            <person name="Kim S."/>
        </authorList>
    </citation>
    <scope>NUCLEOTIDE SEQUENCE</scope>
    <source>
        <strain evidence="2">KCTC 42650</strain>
    </source>
</reference>
<dbReference type="Gene3D" id="3.40.50.1820">
    <property type="entry name" value="alpha/beta hydrolase"/>
    <property type="match status" value="1"/>
</dbReference>
<feature type="domain" description="AB hydrolase-1" evidence="1">
    <location>
        <begin position="22"/>
        <end position="262"/>
    </location>
</feature>
<evidence type="ECO:0000259" key="1">
    <source>
        <dbReference type="Pfam" id="PF12697"/>
    </source>
</evidence>
<dbReference type="GO" id="GO:0046464">
    <property type="term" value="P:acylglycerol catabolic process"/>
    <property type="evidence" value="ECO:0007669"/>
    <property type="project" value="TreeGrafter"/>
</dbReference>